<dbReference type="InterPro" id="IPR002298">
    <property type="entry name" value="DNA_polymerase_A"/>
</dbReference>
<gene>
    <name evidence="3" type="ORF">LCGC14_2469550</name>
</gene>
<protein>
    <recommendedName>
        <fullName evidence="2">DNA-directed DNA polymerase family A palm domain-containing protein</fullName>
    </recommendedName>
</protein>
<dbReference type="PANTHER" id="PTHR10133:SF27">
    <property type="entry name" value="DNA POLYMERASE NU"/>
    <property type="match status" value="1"/>
</dbReference>
<dbReference type="EMBL" id="LAZR01038636">
    <property type="protein sequence ID" value="KKL19032.1"/>
    <property type="molecule type" value="Genomic_DNA"/>
</dbReference>
<evidence type="ECO:0000313" key="3">
    <source>
        <dbReference type="EMBL" id="KKL19032.1"/>
    </source>
</evidence>
<dbReference type="Gene3D" id="1.10.150.20">
    <property type="entry name" value="5' to 3' exonuclease, C-terminal subdomain"/>
    <property type="match status" value="1"/>
</dbReference>
<dbReference type="GO" id="GO:0003887">
    <property type="term" value="F:DNA-directed DNA polymerase activity"/>
    <property type="evidence" value="ECO:0007669"/>
    <property type="project" value="InterPro"/>
</dbReference>
<dbReference type="InterPro" id="IPR001098">
    <property type="entry name" value="DNA-dir_DNA_pol_A_palm_dom"/>
</dbReference>
<keyword evidence="1" id="KW-0235">DNA replication</keyword>
<dbReference type="InterPro" id="IPR043502">
    <property type="entry name" value="DNA/RNA_pol_sf"/>
</dbReference>
<sequence>APFYTDSPPWKHLADTEPEKYGAFDGFVPWRIAQGITRDLIDQGLWTTFQRHVHDFHRDVLDPAEDIGLLLSRDGLEEFRIELKGHEARLDGMLQALVPLDIHPLEKPDGWKNLSKKILADPSGLYSEKVVRVVKVCRSCEAIEIAKTHRCRDRSLTPTIELAEALVVRHFRRQDRFNPNSPKQVLTYIKWKGHKPGKDPKTKKETTAKEVLEGLYKRHADTFYKNVLDFRHISKVRGTYVDGSLERMDTLDRVHPTFTCKPSTMRLAAENPNTMNVIDDKEGANPAAGFRKCIVAGDENYAEKHLDHLRKTTTKPMELIHPEPCVLLESDYAGIEAVLVGWLCGDPEYIRFAHLGIHGRLAAILCDKPADPKWSDDELAGYFKQIKDENFFLYDRAKRNVHGSNYGLTVIGMQLRYPELFPTQKDARHVQDLYWSMAPKVRPWQMSLRLFTHEHHYLGGPIGTPPAGHPYGYKHRFYDVISYRPITPTQAIRREARGNPVLELGGKPMA</sequence>
<accession>A0A0F9BYJ8</accession>
<dbReference type="GO" id="GO:0006302">
    <property type="term" value="P:double-strand break repair"/>
    <property type="evidence" value="ECO:0007669"/>
    <property type="project" value="TreeGrafter"/>
</dbReference>
<dbReference type="PANTHER" id="PTHR10133">
    <property type="entry name" value="DNA POLYMERASE I"/>
    <property type="match status" value="1"/>
</dbReference>
<dbReference type="Gene3D" id="1.20.1060.10">
    <property type="entry name" value="Taq DNA Polymerase, Chain T, domain 4"/>
    <property type="match status" value="1"/>
</dbReference>
<proteinExistence type="predicted"/>
<feature type="non-terminal residue" evidence="3">
    <location>
        <position position="1"/>
    </location>
</feature>
<dbReference type="AlphaFoldDB" id="A0A0F9BYJ8"/>
<feature type="domain" description="DNA-directed DNA polymerase family A palm" evidence="2">
    <location>
        <begin position="174"/>
        <end position="457"/>
    </location>
</feature>
<organism evidence="3">
    <name type="scientific">marine sediment metagenome</name>
    <dbReference type="NCBI Taxonomy" id="412755"/>
    <lineage>
        <taxon>unclassified sequences</taxon>
        <taxon>metagenomes</taxon>
        <taxon>ecological metagenomes</taxon>
    </lineage>
</organism>
<dbReference type="GO" id="GO:0003677">
    <property type="term" value="F:DNA binding"/>
    <property type="evidence" value="ECO:0007669"/>
    <property type="project" value="InterPro"/>
</dbReference>
<dbReference type="Pfam" id="PF00476">
    <property type="entry name" value="DNA_pol_A"/>
    <property type="match status" value="1"/>
</dbReference>
<dbReference type="SUPFAM" id="SSF56672">
    <property type="entry name" value="DNA/RNA polymerases"/>
    <property type="match status" value="1"/>
</dbReference>
<name>A0A0F9BYJ8_9ZZZZ</name>
<dbReference type="Gene3D" id="3.30.70.370">
    <property type="match status" value="1"/>
</dbReference>
<dbReference type="GO" id="GO:0006261">
    <property type="term" value="P:DNA-templated DNA replication"/>
    <property type="evidence" value="ECO:0007669"/>
    <property type="project" value="InterPro"/>
</dbReference>
<evidence type="ECO:0000256" key="1">
    <source>
        <dbReference type="ARBA" id="ARBA00022705"/>
    </source>
</evidence>
<comment type="caution">
    <text evidence="3">The sequence shown here is derived from an EMBL/GenBank/DDBJ whole genome shotgun (WGS) entry which is preliminary data.</text>
</comment>
<evidence type="ECO:0000259" key="2">
    <source>
        <dbReference type="Pfam" id="PF00476"/>
    </source>
</evidence>
<feature type="non-terminal residue" evidence="3">
    <location>
        <position position="510"/>
    </location>
</feature>
<reference evidence="3" key="1">
    <citation type="journal article" date="2015" name="Nature">
        <title>Complex archaea that bridge the gap between prokaryotes and eukaryotes.</title>
        <authorList>
            <person name="Spang A."/>
            <person name="Saw J.H."/>
            <person name="Jorgensen S.L."/>
            <person name="Zaremba-Niedzwiedzka K."/>
            <person name="Martijn J."/>
            <person name="Lind A.E."/>
            <person name="van Eijk R."/>
            <person name="Schleper C."/>
            <person name="Guy L."/>
            <person name="Ettema T.J."/>
        </authorList>
    </citation>
    <scope>NUCLEOTIDE SEQUENCE</scope>
</reference>